<organism evidence="1">
    <name type="scientific">candidate division TA06 bacterium ADurb.Bin131</name>
    <dbReference type="NCBI Taxonomy" id="1852827"/>
    <lineage>
        <taxon>Bacteria</taxon>
        <taxon>Bacteria division TA06</taxon>
    </lineage>
</organism>
<proteinExistence type="predicted"/>
<protein>
    <submittedName>
        <fullName evidence="1">Uncharacterized protein</fullName>
    </submittedName>
</protein>
<gene>
    <name evidence="1" type="ORF">BWX89_00081</name>
</gene>
<comment type="caution">
    <text evidence="1">The sequence shown here is derived from an EMBL/GenBank/DDBJ whole genome shotgun (WGS) entry which is preliminary data.</text>
</comment>
<reference evidence="1" key="1">
    <citation type="submission" date="2017-02" db="EMBL/GenBank/DDBJ databases">
        <title>Delving into the versatile metabolic prowess of the omnipresent phylum Bacteroidetes.</title>
        <authorList>
            <person name="Nobu M.K."/>
            <person name="Mei R."/>
            <person name="Narihiro T."/>
            <person name="Kuroda K."/>
            <person name="Liu W.-T."/>
        </authorList>
    </citation>
    <scope>NUCLEOTIDE SEQUENCE</scope>
    <source>
        <strain evidence="1">ADurb.Bin131</strain>
    </source>
</reference>
<dbReference type="AlphaFoldDB" id="A0A1V6CE87"/>
<name>A0A1V6CE87_UNCT6</name>
<sequence length="144" mass="16373">MKNKNTWHFNIDNFPAGKTTWPCRISIPVCPNFKIPAFSVIRPNGSVVPAQSRTIIKYPSGSPRWIQLDFTGSGLYKITNKSCVYKDQNFLSIEKIDNGFIVKNNRLKIVLNKKISFPIQSIIWKDLLLACPDAIPYPQIPPLL</sequence>
<accession>A0A1V6CE87</accession>
<dbReference type="Proteomes" id="UP000485562">
    <property type="component" value="Unassembled WGS sequence"/>
</dbReference>
<dbReference type="EMBL" id="MWDQ01000020">
    <property type="protein sequence ID" value="OQB75222.1"/>
    <property type="molecule type" value="Genomic_DNA"/>
</dbReference>
<evidence type="ECO:0000313" key="1">
    <source>
        <dbReference type="EMBL" id="OQB75222.1"/>
    </source>
</evidence>